<evidence type="ECO:0000256" key="5">
    <source>
        <dbReference type="SAM" id="MobiDB-lite"/>
    </source>
</evidence>
<evidence type="ECO:0000256" key="3">
    <source>
        <dbReference type="ARBA" id="ARBA00023163"/>
    </source>
</evidence>
<feature type="compositionally biased region" description="Low complexity" evidence="5">
    <location>
        <begin position="140"/>
        <end position="162"/>
    </location>
</feature>
<gene>
    <name evidence="7" type="ORF">NADFUDRAFT_84251</name>
</gene>
<evidence type="ECO:0000259" key="6">
    <source>
        <dbReference type="PROSITE" id="PS50048"/>
    </source>
</evidence>
<feature type="compositionally biased region" description="Polar residues" evidence="5">
    <location>
        <begin position="977"/>
        <end position="997"/>
    </location>
</feature>
<dbReference type="EMBL" id="KV454414">
    <property type="protein sequence ID" value="ODQ63611.1"/>
    <property type="molecule type" value="Genomic_DNA"/>
</dbReference>
<dbReference type="OrthoDB" id="2110361at2759"/>
<dbReference type="PANTHER" id="PTHR47424:SF6">
    <property type="entry name" value="PROLINE UTILIZATION TRANS-ACTIVATOR"/>
    <property type="match status" value="1"/>
</dbReference>
<evidence type="ECO:0000256" key="4">
    <source>
        <dbReference type="ARBA" id="ARBA00023242"/>
    </source>
</evidence>
<dbReference type="CDD" id="cd12148">
    <property type="entry name" value="fungal_TF_MHR"/>
    <property type="match status" value="1"/>
</dbReference>
<dbReference type="PROSITE" id="PS50048">
    <property type="entry name" value="ZN2_CY6_FUNGAL_2"/>
    <property type="match status" value="1"/>
</dbReference>
<dbReference type="InterPro" id="IPR007219">
    <property type="entry name" value="XnlR_reg_dom"/>
</dbReference>
<feature type="compositionally biased region" description="Low complexity" evidence="5">
    <location>
        <begin position="1"/>
        <end position="13"/>
    </location>
</feature>
<dbReference type="GO" id="GO:0000981">
    <property type="term" value="F:DNA-binding transcription factor activity, RNA polymerase II-specific"/>
    <property type="evidence" value="ECO:0007669"/>
    <property type="project" value="InterPro"/>
</dbReference>
<feature type="region of interest" description="Disordered" evidence="5">
    <location>
        <begin position="940"/>
        <end position="1095"/>
    </location>
</feature>
<dbReference type="PROSITE" id="PS00463">
    <property type="entry name" value="ZN2_CY6_FUNGAL_1"/>
    <property type="match status" value="1"/>
</dbReference>
<dbReference type="AlphaFoldDB" id="A0A1E3PE00"/>
<evidence type="ECO:0000313" key="8">
    <source>
        <dbReference type="Proteomes" id="UP000095009"/>
    </source>
</evidence>
<proteinExistence type="predicted"/>
<dbReference type="Pfam" id="PF04082">
    <property type="entry name" value="Fungal_trans"/>
    <property type="match status" value="1"/>
</dbReference>
<feature type="compositionally biased region" description="Low complexity" evidence="5">
    <location>
        <begin position="1055"/>
        <end position="1085"/>
    </location>
</feature>
<feature type="compositionally biased region" description="Polar residues" evidence="5">
    <location>
        <begin position="1086"/>
        <end position="1095"/>
    </location>
</feature>
<keyword evidence="4" id="KW-0539">Nucleus</keyword>
<organism evidence="7 8">
    <name type="scientific">Nadsonia fulvescens var. elongata DSM 6958</name>
    <dbReference type="NCBI Taxonomy" id="857566"/>
    <lineage>
        <taxon>Eukaryota</taxon>
        <taxon>Fungi</taxon>
        <taxon>Dikarya</taxon>
        <taxon>Ascomycota</taxon>
        <taxon>Saccharomycotina</taxon>
        <taxon>Dipodascomycetes</taxon>
        <taxon>Dipodascales</taxon>
        <taxon>Dipodascales incertae sedis</taxon>
        <taxon>Nadsonia</taxon>
    </lineage>
</organism>
<feature type="region of interest" description="Disordered" evidence="5">
    <location>
        <begin position="193"/>
        <end position="276"/>
    </location>
</feature>
<dbReference type="Proteomes" id="UP000095009">
    <property type="component" value="Unassembled WGS sequence"/>
</dbReference>
<keyword evidence="3" id="KW-0804">Transcription</keyword>
<feature type="compositionally biased region" description="Low complexity" evidence="5">
    <location>
        <begin position="826"/>
        <end position="846"/>
    </location>
</feature>
<feature type="compositionally biased region" description="Polar residues" evidence="5">
    <location>
        <begin position="124"/>
        <end position="139"/>
    </location>
</feature>
<keyword evidence="8" id="KW-1185">Reference proteome</keyword>
<keyword evidence="2" id="KW-0805">Transcription regulation</keyword>
<evidence type="ECO:0000256" key="2">
    <source>
        <dbReference type="ARBA" id="ARBA00023015"/>
    </source>
</evidence>
<dbReference type="InterPro" id="IPR051127">
    <property type="entry name" value="Fungal_SecMet_Regulators"/>
</dbReference>
<feature type="compositionally biased region" description="Low complexity" evidence="5">
    <location>
        <begin position="29"/>
        <end position="56"/>
    </location>
</feature>
<feature type="region of interest" description="Disordered" evidence="5">
    <location>
        <begin position="826"/>
        <end position="892"/>
    </location>
</feature>
<dbReference type="SMART" id="SM00906">
    <property type="entry name" value="Fungal_trans"/>
    <property type="match status" value="1"/>
</dbReference>
<feature type="region of interest" description="Disordered" evidence="5">
    <location>
        <begin position="1"/>
        <end position="58"/>
    </location>
</feature>
<evidence type="ECO:0000256" key="1">
    <source>
        <dbReference type="ARBA" id="ARBA00022723"/>
    </source>
</evidence>
<evidence type="ECO:0000313" key="7">
    <source>
        <dbReference type="EMBL" id="ODQ63611.1"/>
    </source>
</evidence>
<feature type="compositionally biased region" description="Low complexity" evidence="5">
    <location>
        <begin position="1156"/>
        <end position="1179"/>
    </location>
</feature>
<dbReference type="PANTHER" id="PTHR47424">
    <property type="entry name" value="REGULATORY PROTEIN GAL4"/>
    <property type="match status" value="1"/>
</dbReference>
<protein>
    <recommendedName>
        <fullName evidence="6">Zn(2)-C6 fungal-type domain-containing protein</fullName>
    </recommendedName>
</protein>
<dbReference type="GO" id="GO:0006351">
    <property type="term" value="P:DNA-templated transcription"/>
    <property type="evidence" value="ECO:0007669"/>
    <property type="project" value="InterPro"/>
</dbReference>
<feature type="domain" description="Zn(2)-C6 fungal-type" evidence="6">
    <location>
        <begin position="63"/>
        <end position="92"/>
    </location>
</feature>
<feature type="compositionally biased region" description="Polar residues" evidence="5">
    <location>
        <begin position="193"/>
        <end position="217"/>
    </location>
</feature>
<feature type="compositionally biased region" description="Low complexity" evidence="5">
    <location>
        <begin position="1021"/>
        <end position="1036"/>
    </location>
</feature>
<feature type="region of interest" description="Disordered" evidence="5">
    <location>
        <begin position="1156"/>
        <end position="1219"/>
    </location>
</feature>
<dbReference type="InterPro" id="IPR036864">
    <property type="entry name" value="Zn2-C6_fun-type_DNA-bd_sf"/>
</dbReference>
<feature type="compositionally biased region" description="Low complexity" evidence="5">
    <location>
        <begin position="965"/>
        <end position="975"/>
    </location>
</feature>
<feature type="region of interest" description="Disordered" evidence="5">
    <location>
        <begin position="122"/>
        <end position="177"/>
    </location>
</feature>
<feature type="compositionally biased region" description="Polar residues" evidence="5">
    <location>
        <begin position="1202"/>
        <end position="1219"/>
    </location>
</feature>
<dbReference type="GO" id="GO:0008270">
    <property type="term" value="F:zinc ion binding"/>
    <property type="evidence" value="ECO:0007669"/>
    <property type="project" value="InterPro"/>
</dbReference>
<feature type="compositionally biased region" description="Low complexity" evidence="5">
    <location>
        <begin position="1186"/>
        <end position="1201"/>
    </location>
</feature>
<name>A0A1E3PE00_9ASCO</name>
<reference evidence="7 8" key="1">
    <citation type="journal article" date="2016" name="Proc. Natl. Acad. Sci. U.S.A.">
        <title>Comparative genomics of biotechnologically important yeasts.</title>
        <authorList>
            <person name="Riley R."/>
            <person name="Haridas S."/>
            <person name="Wolfe K.H."/>
            <person name="Lopes M.R."/>
            <person name="Hittinger C.T."/>
            <person name="Goeker M."/>
            <person name="Salamov A.A."/>
            <person name="Wisecaver J.H."/>
            <person name="Long T.M."/>
            <person name="Calvey C.H."/>
            <person name="Aerts A.L."/>
            <person name="Barry K.W."/>
            <person name="Choi C."/>
            <person name="Clum A."/>
            <person name="Coughlan A.Y."/>
            <person name="Deshpande S."/>
            <person name="Douglass A.P."/>
            <person name="Hanson S.J."/>
            <person name="Klenk H.-P."/>
            <person name="LaButti K.M."/>
            <person name="Lapidus A."/>
            <person name="Lindquist E.A."/>
            <person name="Lipzen A.M."/>
            <person name="Meier-Kolthoff J.P."/>
            <person name="Ohm R.A."/>
            <person name="Otillar R.P."/>
            <person name="Pangilinan J.L."/>
            <person name="Peng Y."/>
            <person name="Rokas A."/>
            <person name="Rosa C.A."/>
            <person name="Scheuner C."/>
            <person name="Sibirny A.A."/>
            <person name="Slot J.C."/>
            <person name="Stielow J.B."/>
            <person name="Sun H."/>
            <person name="Kurtzman C.P."/>
            <person name="Blackwell M."/>
            <person name="Grigoriev I.V."/>
            <person name="Jeffries T.W."/>
        </authorList>
    </citation>
    <scope>NUCLEOTIDE SEQUENCE [LARGE SCALE GENOMIC DNA]</scope>
    <source>
        <strain evidence="7 8">DSM 6958</strain>
    </source>
</reference>
<sequence length="1265" mass="137250">MPSAPSPFAATTARDSQTLTSQPSAAPMTNTSTSLATKASSATTTASTSSSSKNNNPNRVTLACERCRRRHIRCSGGEPCNSCKRTGSACVYVEAEKKIVVSIKYIRNLQAQIAALHEGRDPSTVLTTAQTKKLAKSQQSSPVNSVPTSGVSTPVPSNTTSPHHPPSPAVPSSLDPSRSLSVTSIINLINNEPQSHMSAKPPTSGSTHTSQPSTNLSPMIKSESIIAAPNESKTSTVKSSVPTETATEATDSESITSPNNVPDSKKRKLSVPTGSEVIPGLNNHTKATFSKSDSGQKYYIGSSSMSLFGLELQGLLERHKRRQHTHESNSLLPPRDNKFLEATFSRQNGGVYKLAIGSANSVTEESSAFVVPFTLPTYQDALHYVNTFHLNLSGSFYFFNLGRTLSRIQQTYEFNQKLGPNFENVISSREEAIWYCHMLLIFAVGEMYSTPEKWVPGVPIIPQKPSVPPGAQYFNYASELFYALYQGELLGDCSIRSVEIFLIIGFYLQVCDYPTSYFVYHGICLRTALLLGLHVDADNQQLNPFEREHRRRLFWTVYIFEHYLSAKAGLPLGISDDQIDLPYPQDIDPSNIPPPENAHDTFPPAAFMVSFIEVTKISSEILTSLYRPRRSKESNILPILNDIIVQLFDWRQNLPASLQVDFSQKDLHVDRTICNIYTDYFQCVNLLVRPLLFYFVKKRIERKAIDKNPIDLSGYSKNILTLLNASFKASINCIRSLYSLMPRKQLSIYSYMDREYIFGSAATLILFNTAFGVNQTTAEHINCVLEMLGLMAEVGNFPAKNRRDQLVNLISAFDFNNDSASTAAASTAPVAPTSTSSHPITTPQSSLLPSISGNPRSSSHPQTQIHSHYQPQHMSSLSRPTSPFPHVSSHVASPHAYPLLSNEGRGFGAMSGFQTTLGDSNGPATVGHVSSLHNTLPLYSNQSGNSSREDCSHGPSHSVNHDYTNSIHSSINHAHSGQHSHGNTVGNMNAGADSSLTGPPAHAHQQESVSTPAPATGSVSTPTPTKTTPLTNTTATGEITSTAAKPTIGSPILIAGSTGTSTAPTHTTNTTSATTTSPVHTGTPPLTSLASQSSILPRSVSSTTASTNNNDIYLGLNNSSFFSLDNSNNNLFDPTLEFSPESISLFFGDGSNHSHNNNNGLTDFSQNPHNGPQNHNNTNIPDFMTNLNNNNHNSHNGNNNSTPQEGGNNGSLHPSTATSAFVGDGGYGLMDKERELWNEIANQSAWLSSMGDDFNSLIDSSHYQH</sequence>
<feature type="compositionally biased region" description="Polar residues" evidence="5">
    <location>
        <begin position="1006"/>
        <end position="1020"/>
    </location>
</feature>
<feature type="compositionally biased region" description="Polar residues" evidence="5">
    <location>
        <begin position="14"/>
        <end position="28"/>
    </location>
</feature>
<accession>A0A1E3PE00</accession>
<dbReference type="GO" id="GO:0003677">
    <property type="term" value="F:DNA binding"/>
    <property type="evidence" value="ECO:0007669"/>
    <property type="project" value="InterPro"/>
</dbReference>
<dbReference type="CDD" id="cd00067">
    <property type="entry name" value="GAL4"/>
    <property type="match status" value="1"/>
</dbReference>
<dbReference type="SUPFAM" id="SSF57701">
    <property type="entry name" value="Zn2/Cys6 DNA-binding domain"/>
    <property type="match status" value="1"/>
</dbReference>
<feature type="compositionally biased region" description="Polar residues" evidence="5">
    <location>
        <begin position="847"/>
        <end position="881"/>
    </location>
</feature>
<feature type="compositionally biased region" description="Low complexity" evidence="5">
    <location>
        <begin position="231"/>
        <end position="257"/>
    </location>
</feature>
<dbReference type="Gene3D" id="4.10.240.10">
    <property type="entry name" value="Zn(2)-C6 fungal-type DNA-binding domain"/>
    <property type="match status" value="1"/>
</dbReference>
<dbReference type="Pfam" id="PF00172">
    <property type="entry name" value="Zn_clus"/>
    <property type="match status" value="1"/>
</dbReference>
<dbReference type="SMART" id="SM00066">
    <property type="entry name" value="GAL4"/>
    <property type="match status" value="1"/>
</dbReference>
<keyword evidence="1" id="KW-0479">Metal-binding</keyword>
<dbReference type="STRING" id="857566.A0A1E3PE00"/>
<dbReference type="InterPro" id="IPR001138">
    <property type="entry name" value="Zn2Cys6_DnaBD"/>
</dbReference>
<feature type="compositionally biased region" description="Polar residues" evidence="5">
    <location>
        <begin position="955"/>
        <end position="964"/>
    </location>
</feature>